<dbReference type="InterPro" id="IPR002941">
    <property type="entry name" value="DNA_methylase_N4/N6"/>
</dbReference>
<feature type="domain" description="DNA methylase N-4/N-6" evidence="5">
    <location>
        <begin position="33"/>
        <end position="238"/>
    </location>
</feature>
<evidence type="ECO:0000313" key="6">
    <source>
        <dbReference type="EMBL" id="MVN13978.1"/>
    </source>
</evidence>
<dbReference type="GO" id="GO:0003677">
    <property type="term" value="F:DNA binding"/>
    <property type="evidence" value="ECO:0007669"/>
    <property type="project" value="InterPro"/>
</dbReference>
<dbReference type="GO" id="GO:0032259">
    <property type="term" value="P:methylation"/>
    <property type="evidence" value="ECO:0007669"/>
    <property type="project" value="UniProtKB-KW"/>
</dbReference>
<dbReference type="EC" id="2.1.1.-" evidence="3"/>
<comment type="similarity">
    <text evidence="3">Belongs to the N(4)/N(6)-methyltransferase family.</text>
</comment>
<dbReference type="InterPro" id="IPR001091">
    <property type="entry name" value="RM_Methyltransferase"/>
</dbReference>
<dbReference type="Proteomes" id="UP000468327">
    <property type="component" value="Unassembled WGS sequence"/>
</dbReference>
<accession>A0A6N8IDW2</accession>
<evidence type="ECO:0000256" key="2">
    <source>
        <dbReference type="ARBA" id="ARBA00022679"/>
    </source>
</evidence>
<dbReference type="InterPro" id="IPR029063">
    <property type="entry name" value="SAM-dependent_MTases_sf"/>
</dbReference>
<dbReference type="PRINTS" id="PR00508">
    <property type="entry name" value="S21N4MTFRASE"/>
</dbReference>
<evidence type="ECO:0000259" key="5">
    <source>
        <dbReference type="Pfam" id="PF01555"/>
    </source>
</evidence>
<evidence type="ECO:0000256" key="3">
    <source>
        <dbReference type="RuleBase" id="RU362026"/>
    </source>
</evidence>
<protein>
    <recommendedName>
        <fullName evidence="3">Methyltransferase</fullName>
        <ecNumber evidence="3">2.1.1.-</ecNumber>
    </recommendedName>
</protein>
<reference evidence="6 7" key="1">
    <citation type="submission" date="2019-11" db="EMBL/GenBank/DDBJ databases">
        <title>Whole genome shotgun sequencing (WGS) data from Adlercreutzia equolifaciens ResAG-91, Eggerthella lenta MRI-F36, MRI-F37, MRI-F40, ResAG-49, ResAG-88, ResAG-121, ResAG-145, and Gordonibacter sp. ResAG-5, ResAG-26, ResAG-43, ResAG-50, ResAG-59.</title>
        <authorList>
            <person name="Stoll D.A."/>
            <person name="Danylec N."/>
            <person name="Franz C.M.A.P."/>
            <person name="Huch M."/>
        </authorList>
    </citation>
    <scope>NUCLEOTIDE SEQUENCE [LARGE SCALE GENOMIC DNA]</scope>
    <source>
        <strain evidence="6 7">ResAG-59</strain>
    </source>
</reference>
<dbReference type="AlphaFoldDB" id="A0A6N8IDW2"/>
<keyword evidence="2 6" id="KW-0808">Transferase</keyword>
<feature type="region of interest" description="Disordered" evidence="4">
    <location>
        <begin position="44"/>
        <end position="68"/>
    </location>
</feature>
<organism evidence="6 7">
    <name type="scientific">Gordonibacter urolithinfaciens</name>
    <dbReference type="NCBI Taxonomy" id="1335613"/>
    <lineage>
        <taxon>Bacteria</taxon>
        <taxon>Bacillati</taxon>
        <taxon>Actinomycetota</taxon>
        <taxon>Coriobacteriia</taxon>
        <taxon>Eggerthellales</taxon>
        <taxon>Eggerthellaceae</taxon>
        <taxon>Gordonibacter</taxon>
    </lineage>
</organism>
<name>A0A6N8IDW2_9ACTN</name>
<gene>
    <name evidence="6" type="ORF">GO738_01180</name>
</gene>
<dbReference type="EMBL" id="WPOC01000002">
    <property type="protein sequence ID" value="MVN13978.1"/>
    <property type="molecule type" value="Genomic_DNA"/>
</dbReference>
<feature type="compositionally biased region" description="Polar residues" evidence="4">
    <location>
        <begin position="52"/>
        <end position="63"/>
    </location>
</feature>
<comment type="caution">
    <text evidence="6">The sequence shown here is derived from an EMBL/GenBank/DDBJ whole genome shotgun (WGS) entry which is preliminary data.</text>
</comment>
<dbReference type="Pfam" id="PF01555">
    <property type="entry name" value="N6_N4_Mtase"/>
    <property type="match status" value="1"/>
</dbReference>
<evidence type="ECO:0000313" key="7">
    <source>
        <dbReference type="Proteomes" id="UP000468327"/>
    </source>
</evidence>
<proteinExistence type="inferred from homology"/>
<keyword evidence="7" id="KW-1185">Reference proteome</keyword>
<keyword evidence="1 6" id="KW-0489">Methyltransferase</keyword>
<sequence length="247" mass="27017">MTAFEQVAHGCEIARGDSLQVLRELPSESCGMLLADPPYCSGGATRSDRKAGTSTKYQQSGSAPLSEFAGDARDERSFRLWSTLWMCEALRILEPGSSAVVFSDWRQLANTQDAVQAAGFVFRGIVVWVKPAARPQPNSFRNDAEFAVWATKGPIDRRPLPGARYLPGNYTYPPPKAKTRLHIAEKPVALLRDLMAIAPEGCTVLDPFMGSGSCGVACAETGRRFVGVEMTEHYYAVARDRLAAAWR</sequence>
<evidence type="ECO:0000256" key="4">
    <source>
        <dbReference type="SAM" id="MobiDB-lite"/>
    </source>
</evidence>
<dbReference type="RefSeq" id="WP_157009597.1">
    <property type="nucleotide sequence ID" value="NZ_JAJCNT010000015.1"/>
</dbReference>
<evidence type="ECO:0000256" key="1">
    <source>
        <dbReference type="ARBA" id="ARBA00022603"/>
    </source>
</evidence>
<dbReference type="SUPFAM" id="SSF53335">
    <property type="entry name" value="S-adenosyl-L-methionine-dependent methyltransferases"/>
    <property type="match status" value="1"/>
</dbReference>
<dbReference type="GO" id="GO:0008170">
    <property type="term" value="F:N-methyltransferase activity"/>
    <property type="evidence" value="ECO:0007669"/>
    <property type="project" value="InterPro"/>
</dbReference>
<dbReference type="Gene3D" id="3.40.50.150">
    <property type="entry name" value="Vaccinia Virus protein VP39"/>
    <property type="match status" value="1"/>
</dbReference>